<accession>A0AC59ZA49</accession>
<reference evidence="1" key="2">
    <citation type="submission" date="2025-03" db="EMBL/GenBank/DDBJ databases">
        <authorList>
            <consortium name="ELIXIR-Norway"/>
            <consortium name="Elixir Norway"/>
        </authorList>
    </citation>
    <scope>NUCLEOTIDE SEQUENCE</scope>
</reference>
<dbReference type="Proteomes" id="UP001162501">
    <property type="component" value="Chromosome 26"/>
</dbReference>
<sequence length="300" mass="32887">MSDAQDPATVPGAGTQVKLRGWSRQGEGDESSHLRRHQELQAFLHLLEHSFLQDFLSKDPCFQISDKYLLSMVLVYFRRANLQLSEYTHSNLFLALYLANDMEEDLEDPKSVIFPWALGQDWRHQVSDFLHQRDKLWARMGFRAVVRRQSCEEVSPPPPPPASQGGGKRLDLPPPTYHPLFSCRSWPRSRRTGPGLGSGTPTMAGLKGASQRPRSPSPGAPASRHPTVLFVPCPLITGSAACAPCLSYPSAFPTMLSGSALHPKLGPGVGASSLSCPPSCRWSQAPTPSTVSLPVHHQLP</sequence>
<protein>
    <submittedName>
        <fullName evidence="1">Uncharacterized protein</fullName>
    </submittedName>
</protein>
<gene>
    <name evidence="1" type="ORF">MRATA1EN22A_LOCUS15965</name>
</gene>
<name>A0AC59ZA49_RANTA</name>
<organism evidence="1 2">
    <name type="scientific">Rangifer tarandus platyrhynchus</name>
    <name type="common">Svalbard reindeer</name>
    <dbReference type="NCBI Taxonomy" id="3082113"/>
    <lineage>
        <taxon>Eukaryota</taxon>
        <taxon>Metazoa</taxon>
        <taxon>Chordata</taxon>
        <taxon>Craniata</taxon>
        <taxon>Vertebrata</taxon>
        <taxon>Euteleostomi</taxon>
        <taxon>Mammalia</taxon>
        <taxon>Eutheria</taxon>
        <taxon>Laurasiatheria</taxon>
        <taxon>Artiodactyla</taxon>
        <taxon>Ruminantia</taxon>
        <taxon>Pecora</taxon>
        <taxon>Cervidae</taxon>
        <taxon>Odocoileinae</taxon>
        <taxon>Rangifer</taxon>
    </lineage>
</organism>
<evidence type="ECO:0000313" key="1">
    <source>
        <dbReference type="EMBL" id="CAN0338414.1"/>
    </source>
</evidence>
<reference evidence="1" key="1">
    <citation type="submission" date="2023-05" db="EMBL/GenBank/DDBJ databases">
        <authorList>
            <consortium name="ELIXIR-Norway"/>
        </authorList>
    </citation>
    <scope>NUCLEOTIDE SEQUENCE</scope>
</reference>
<evidence type="ECO:0000313" key="2">
    <source>
        <dbReference type="Proteomes" id="UP001162501"/>
    </source>
</evidence>
<dbReference type="EMBL" id="OX596110">
    <property type="protein sequence ID" value="CAN0338414.1"/>
    <property type="molecule type" value="Genomic_DNA"/>
</dbReference>
<proteinExistence type="predicted"/>